<keyword evidence="7" id="KW-0865">Zymogen</keyword>
<dbReference type="GO" id="GO:0005576">
    <property type="term" value="C:extracellular region"/>
    <property type="evidence" value="ECO:0007669"/>
    <property type="project" value="UniProtKB-SubCell"/>
</dbReference>
<evidence type="ECO:0000256" key="9">
    <source>
        <dbReference type="RuleBase" id="RU366073"/>
    </source>
</evidence>
<dbReference type="Gene3D" id="1.10.390.10">
    <property type="entry name" value="Neutral Protease Domain 2"/>
    <property type="match status" value="1"/>
</dbReference>
<dbReference type="Gene3D" id="3.10.450.40">
    <property type="match status" value="1"/>
</dbReference>
<gene>
    <name evidence="12" type="ORF">AL544_004730</name>
</gene>
<feature type="chain" id="PRO_5023154600" description="Neutral metalloproteinase" evidence="9">
    <location>
        <begin position="22"/>
        <end position="589"/>
    </location>
</feature>
<comment type="similarity">
    <text evidence="1 9">Belongs to the peptidase M4 family.</text>
</comment>
<dbReference type="Pfam" id="PF01447">
    <property type="entry name" value="Peptidase_M4"/>
    <property type="match status" value="1"/>
</dbReference>
<evidence type="ECO:0000256" key="2">
    <source>
        <dbReference type="ARBA" id="ARBA00022670"/>
    </source>
</evidence>
<keyword evidence="6 9" id="KW-0482">Metalloprotease</keyword>
<dbReference type="OrthoDB" id="5378341at2"/>
<evidence type="ECO:0000256" key="7">
    <source>
        <dbReference type="ARBA" id="ARBA00023145"/>
    </source>
</evidence>
<comment type="caution">
    <text evidence="12">The sequence shown here is derived from an EMBL/GenBank/DDBJ whole genome shotgun (WGS) entry which is preliminary data.</text>
</comment>
<dbReference type="InterPro" id="IPR013856">
    <property type="entry name" value="Peptidase_M4_domain"/>
</dbReference>
<evidence type="ECO:0000259" key="10">
    <source>
        <dbReference type="Pfam" id="PF01447"/>
    </source>
</evidence>
<dbReference type="GO" id="GO:0004222">
    <property type="term" value="F:metalloendopeptidase activity"/>
    <property type="evidence" value="ECO:0007669"/>
    <property type="project" value="UniProtKB-UniRule"/>
</dbReference>
<dbReference type="GO" id="GO:0046872">
    <property type="term" value="F:metal ion binding"/>
    <property type="evidence" value="ECO:0007669"/>
    <property type="project" value="UniProtKB-UniRule"/>
</dbReference>
<dbReference type="EC" id="3.4.24.-" evidence="9"/>
<dbReference type="Pfam" id="PF02868">
    <property type="entry name" value="Peptidase_M4_C"/>
    <property type="match status" value="1"/>
</dbReference>
<keyword evidence="13" id="KW-1185">Reference proteome</keyword>
<accession>A0A2J9VKC0</accession>
<dbReference type="GO" id="GO:0006508">
    <property type="term" value="P:proteolysis"/>
    <property type="evidence" value="ECO:0007669"/>
    <property type="project" value="UniProtKB-KW"/>
</dbReference>
<evidence type="ECO:0000256" key="8">
    <source>
        <dbReference type="PIRSR" id="PIRSR623612-1"/>
    </source>
</evidence>
<dbReference type="CDD" id="cd09597">
    <property type="entry name" value="M4_TLP"/>
    <property type="match status" value="1"/>
</dbReference>
<feature type="signal peptide" evidence="9">
    <location>
        <begin position="1"/>
        <end position="21"/>
    </location>
</feature>
<evidence type="ECO:0000256" key="4">
    <source>
        <dbReference type="ARBA" id="ARBA00022801"/>
    </source>
</evidence>
<dbReference type="Proteomes" id="UP000053748">
    <property type="component" value="Unassembled WGS sequence"/>
</dbReference>
<feature type="domain" description="Peptidase M4 C-terminal" evidence="11">
    <location>
        <begin position="328"/>
        <end position="484"/>
    </location>
</feature>
<comment type="function">
    <text evidence="9">Extracellular zinc metalloprotease.</text>
</comment>
<keyword evidence="3" id="KW-0479">Metal-binding</keyword>
<protein>
    <recommendedName>
        <fullName evidence="9">Neutral metalloproteinase</fullName>
        <ecNumber evidence="9">3.4.24.-</ecNumber>
    </recommendedName>
</protein>
<evidence type="ECO:0000256" key="1">
    <source>
        <dbReference type="ARBA" id="ARBA00009388"/>
    </source>
</evidence>
<keyword evidence="5 9" id="KW-0862">Zinc</keyword>
<dbReference type="RefSeq" id="WP_000762312.1">
    <property type="nucleotide sequence ID" value="NZ_CAWMSS010000002.1"/>
</dbReference>
<dbReference type="SUPFAM" id="SSF55486">
    <property type="entry name" value="Metalloproteases ('zincins'), catalytic domain"/>
    <property type="match status" value="1"/>
</dbReference>
<evidence type="ECO:0000259" key="11">
    <source>
        <dbReference type="Pfam" id="PF02868"/>
    </source>
</evidence>
<name>A0A2J9VKC0_VIBMI</name>
<feature type="domain" description="Peptidase M4" evidence="10">
    <location>
        <begin position="177"/>
        <end position="324"/>
    </location>
</feature>
<evidence type="ECO:0000313" key="13">
    <source>
        <dbReference type="Proteomes" id="UP000053748"/>
    </source>
</evidence>
<dbReference type="PRINTS" id="PR00730">
    <property type="entry name" value="THERMOLYSIN"/>
</dbReference>
<dbReference type="PANTHER" id="PTHR33794:SF1">
    <property type="entry name" value="BACILLOLYSIN"/>
    <property type="match status" value="1"/>
</dbReference>
<keyword evidence="2 9" id="KW-0645">Protease</keyword>
<evidence type="ECO:0000256" key="6">
    <source>
        <dbReference type="ARBA" id="ARBA00023049"/>
    </source>
</evidence>
<feature type="active site" evidence="8">
    <location>
        <position position="318"/>
    </location>
</feature>
<dbReference type="EMBL" id="LOSJ02000001">
    <property type="protein sequence ID" value="PNM64223.1"/>
    <property type="molecule type" value="Genomic_DNA"/>
</dbReference>
<sequence length="589" mass="63657">MKLCHMTMTAVVLAFAPQVLAASQPHNQDIFVSGALKGKQAAEFRLPANAQWVKSFPLTMDGMQAKRYQQHFANAIIFGGDISVITDANGRIVSVVGRPYQNLLSSNEVKLRSDVAKGIVVMKIGGHGQWKTDLYINPSDGLFFYIVENQRADSRWFYWIDAENGEVLNAYDGLTHGSGTGVQGDTKDLTELTTFNRGNYEMVSSNGRLTTYDAGGRSRLPGTLATDDDDNWVTPGRVSPGQAALVDAHFFANITDNYFRDVLSFDWVQHYPQGMVSSAHVKRDYSNAYWNGYQMAYGDGDGINFVNLSGDLDVVGHELSHGLTDATSALIYQNESGALNEAFSDMMGTNIEFYYGSGNWTIGEDITPNSNGIRNMANPGEDGDPSHYNERYTGTADNGGVHTNSGIINHWYYLLVNGGQNSNHQFASGTDVAGIGFSAATQIAYSGFTTLPPNADFCFARSSTEAVSGTYSSNVLDAWDEVGVTQSLCSGSGGGSGSSGGDITISNVSSKIIKGVKFQINWVTDVASSTEVTFSCCGTYVKNEQVTNHSYNFNGTKGVSYEYYVTSKVYDSAGNVTSTATAGPFVHQN</sequence>
<keyword evidence="9" id="KW-0732">Signal</keyword>
<comment type="cofactor">
    <cofactor evidence="9">
        <name>Zn(2+)</name>
        <dbReference type="ChEBI" id="CHEBI:29105"/>
    </cofactor>
</comment>
<dbReference type="Gene3D" id="3.10.170.10">
    <property type="match status" value="1"/>
</dbReference>
<comment type="subcellular location">
    <subcellularLocation>
        <location evidence="9">Secreted</location>
    </subcellularLocation>
</comment>
<dbReference type="InterPro" id="IPR050728">
    <property type="entry name" value="Zinc_Metalloprotease_M4"/>
</dbReference>
<feature type="active site" description="Proton donor" evidence="8">
    <location>
        <position position="402"/>
    </location>
</feature>
<evidence type="ECO:0000256" key="3">
    <source>
        <dbReference type="ARBA" id="ARBA00022723"/>
    </source>
</evidence>
<proteinExistence type="inferred from homology"/>
<keyword evidence="4 9" id="KW-0378">Hydrolase</keyword>
<keyword evidence="9" id="KW-0964">Secreted</keyword>
<organism evidence="12 13">
    <name type="scientific">Vibrio mimicus</name>
    <dbReference type="NCBI Taxonomy" id="674"/>
    <lineage>
        <taxon>Bacteria</taxon>
        <taxon>Pseudomonadati</taxon>
        <taxon>Pseudomonadota</taxon>
        <taxon>Gammaproteobacteria</taxon>
        <taxon>Vibrionales</taxon>
        <taxon>Vibrionaceae</taxon>
        <taxon>Vibrio</taxon>
    </lineage>
</organism>
<dbReference type="STRING" id="674.VM_16915"/>
<dbReference type="InterPro" id="IPR023612">
    <property type="entry name" value="Peptidase_M4"/>
</dbReference>
<evidence type="ECO:0000256" key="5">
    <source>
        <dbReference type="ARBA" id="ARBA00022833"/>
    </source>
</evidence>
<dbReference type="InterPro" id="IPR001570">
    <property type="entry name" value="Peptidase_M4_C_domain"/>
</dbReference>
<dbReference type="PANTHER" id="PTHR33794">
    <property type="entry name" value="BACILLOLYSIN"/>
    <property type="match status" value="1"/>
</dbReference>
<evidence type="ECO:0000313" key="12">
    <source>
        <dbReference type="EMBL" id="PNM64223.1"/>
    </source>
</evidence>
<dbReference type="InterPro" id="IPR027268">
    <property type="entry name" value="Peptidase_M4/M1_CTD_sf"/>
</dbReference>
<reference evidence="12" key="1">
    <citation type="submission" date="2017-12" db="EMBL/GenBank/DDBJ databases">
        <title>FDA dAtabase for Regulatory Grade micrObial Sequences (FDA-ARGOS): Supporting development and validation of Infectious Disease Dx tests.</title>
        <authorList>
            <person name="Hoffmann M."/>
            <person name="Allard M."/>
            <person name="Evans P."/>
            <person name="Brown E."/>
            <person name="Tallon L.J."/>
            <person name="Sadzewicz L."/>
            <person name="Sengamalay N."/>
            <person name="Ott S."/>
            <person name="Godinez A."/>
            <person name="Nagaraj S."/>
            <person name="Vavikolanu K."/>
            <person name="Aluvathingal J."/>
            <person name="Nadendla S."/>
            <person name="Hobson J."/>
            <person name="Sichtig H."/>
        </authorList>
    </citation>
    <scope>NUCLEOTIDE SEQUENCE [LARGE SCALE GENOMIC DNA]</scope>
    <source>
        <strain evidence="12">FDAARGOS_113</strain>
    </source>
</reference>
<dbReference type="AlphaFoldDB" id="A0A2J9VKC0"/>